<organism evidence="2 3">
    <name type="scientific">Kribbella aluminosa</name>
    <dbReference type="NCBI Taxonomy" id="416017"/>
    <lineage>
        <taxon>Bacteria</taxon>
        <taxon>Bacillati</taxon>
        <taxon>Actinomycetota</taxon>
        <taxon>Actinomycetes</taxon>
        <taxon>Propionibacteriales</taxon>
        <taxon>Kribbellaceae</taxon>
        <taxon>Kribbella</taxon>
    </lineage>
</organism>
<proteinExistence type="predicted"/>
<comment type="caution">
    <text evidence="2">The sequence shown here is derived from an EMBL/GenBank/DDBJ whole genome shotgun (WGS) entry which is preliminary data.</text>
</comment>
<reference evidence="2 3" key="1">
    <citation type="submission" date="2021-03" db="EMBL/GenBank/DDBJ databases">
        <title>Sequencing the genomes of 1000 actinobacteria strains.</title>
        <authorList>
            <person name="Klenk H.-P."/>
        </authorList>
    </citation>
    <scope>NUCLEOTIDE SEQUENCE [LARGE SCALE GENOMIC DNA]</scope>
    <source>
        <strain evidence="2 3">DSM 18824</strain>
    </source>
</reference>
<keyword evidence="3" id="KW-1185">Reference proteome</keyword>
<dbReference type="EMBL" id="JAGINT010000001">
    <property type="protein sequence ID" value="MBP2350342.1"/>
    <property type="molecule type" value="Genomic_DNA"/>
</dbReference>
<gene>
    <name evidence="2" type="ORF">JOF29_001425</name>
</gene>
<evidence type="ECO:0000313" key="3">
    <source>
        <dbReference type="Proteomes" id="UP000755585"/>
    </source>
</evidence>
<protein>
    <submittedName>
        <fullName evidence="2">Uncharacterized protein</fullName>
    </submittedName>
</protein>
<feature type="region of interest" description="Disordered" evidence="1">
    <location>
        <begin position="1"/>
        <end position="25"/>
    </location>
</feature>
<feature type="compositionally biased region" description="Low complexity" evidence="1">
    <location>
        <begin position="1"/>
        <end position="22"/>
    </location>
</feature>
<evidence type="ECO:0000256" key="1">
    <source>
        <dbReference type="SAM" id="MobiDB-lite"/>
    </source>
</evidence>
<sequence>MFRTRAGSTAIPAAPSAATYPAQRSSAPLPLRGCPRYAIRRRPFASRCSIPARVLAAFVVVTESIDSPRPGGGESTNTIAEPNRASFARYPRSFPTGAMISPATRCAKNDRIARCSSSGSFCASAVSTRYPRSEATEWMPRSIGAKNGFVQSPSVTPIDVIA</sequence>
<evidence type="ECO:0000313" key="2">
    <source>
        <dbReference type="EMBL" id="MBP2350342.1"/>
    </source>
</evidence>
<name>A0ABS4UFB5_9ACTN</name>
<dbReference type="Proteomes" id="UP000755585">
    <property type="component" value="Unassembled WGS sequence"/>
</dbReference>
<accession>A0ABS4UFB5</accession>